<proteinExistence type="predicted"/>
<comment type="caution">
    <text evidence="1">The sequence shown here is derived from an EMBL/GenBank/DDBJ whole genome shotgun (WGS) entry which is preliminary data.</text>
</comment>
<dbReference type="RefSeq" id="WP_210033332.1">
    <property type="nucleotide sequence ID" value="NZ_JAGINU010000001.1"/>
</dbReference>
<evidence type="ECO:0000313" key="2">
    <source>
        <dbReference type="Proteomes" id="UP001519295"/>
    </source>
</evidence>
<name>A0ABS4W2J5_9PSEU</name>
<evidence type="ECO:0000313" key="1">
    <source>
        <dbReference type="EMBL" id="MBP2370241.1"/>
    </source>
</evidence>
<accession>A0ABS4W2J5</accession>
<keyword evidence="2" id="KW-1185">Reference proteome</keyword>
<gene>
    <name evidence="1" type="ORF">JOF36_005937</name>
</gene>
<reference evidence="1 2" key="1">
    <citation type="submission" date="2021-03" db="EMBL/GenBank/DDBJ databases">
        <title>Sequencing the genomes of 1000 actinobacteria strains.</title>
        <authorList>
            <person name="Klenk H.-P."/>
        </authorList>
    </citation>
    <scope>NUCLEOTIDE SEQUENCE [LARGE SCALE GENOMIC DNA]</scope>
    <source>
        <strain evidence="1 2">DSM 45256</strain>
    </source>
</reference>
<dbReference type="Proteomes" id="UP001519295">
    <property type="component" value="Unassembled WGS sequence"/>
</dbReference>
<dbReference type="EMBL" id="JAGINU010000001">
    <property type="protein sequence ID" value="MBP2370241.1"/>
    <property type="molecule type" value="Genomic_DNA"/>
</dbReference>
<protein>
    <submittedName>
        <fullName evidence="1">Uncharacterized protein</fullName>
    </submittedName>
</protein>
<sequence length="64" mass="7030">MGSCAKCGGKISGGIRRHAPTCDFYRPVDMLAEHPDLIDWEADAEYWFGDDWSGPAPDRKGTTA</sequence>
<organism evidence="1 2">
    <name type="scientific">Pseudonocardia parietis</name>
    <dbReference type="NCBI Taxonomy" id="570936"/>
    <lineage>
        <taxon>Bacteria</taxon>
        <taxon>Bacillati</taxon>
        <taxon>Actinomycetota</taxon>
        <taxon>Actinomycetes</taxon>
        <taxon>Pseudonocardiales</taxon>
        <taxon>Pseudonocardiaceae</taxon>
        <taxon>Pseudonocardia</taxon>
    </lineage>
</organism>